<feature type="region of interest" description="Disordered" evidence="1">
    <location>
        <begin position="59"/>
        <end position="134"/>
    </location>
</feature>
<reference evidence="3 5" key="1">
    <citation type="journal article" date="2018" name="Mol. Plant">
        <title>The genome of Artemisia annua provides insight into the evolution of Asteraceae family and artemisinin biosynthesis.</title>
        <authorList>
            <person name="Shen Q."/>
            <person name="Zhang L."/>
            <person name="Liao Z."/>
            <person name="Wang S."/>
            <person name="Yan T."/>
            <person name="Shi P."/>
            <person name="Liu M."/>
            <person name="Fu X."/>
            <person name="Pan Q."/>
            <person name="Wang Y."/>
            <person name="Lv Z."/>
            <person name="Lu X."/>
            <person name="Zhang F."/>
            <person name="Jiang W."/>
            <person name="Ma Y."/>
            <person name="Chen M."/>
            <person name="Hao X."/>
            <person name="Li L."/>
            <person name="Tang Y."/>
            <person name="Lv G."/>
            <person name="Zhou Y."/>
            <person name="Sun X."/>
            <person name="Brodelius P.E."/>
            <person name="Rose J.K.C."/>
            <person name="Tang K."/>
        </authorList>
    </citation>
    <scope>NUCLEOTIDE SEQUENCE [LARGE SCALE GENOMIC DNA]</scope>
    <source>
        <strain evidence="5">cv. Huhao1</strain>
        <tissue evidence="3">Leaf</tissue>
    </source>
</reference>
<dbReference type="Proteomes" id="UP000245207">
    <property type="component" value="Unassembled WGS sequence"/>
</dbReference>
<feature type="transmembrane region" description="Helical" evidence="2">
    <location>
        <begin position="36"/>
        <end position="56"/>
    </location>
</feature>
<keyword evidence="2" id="KW-0472">Membrane</keyword>
<dbReference type="PANTHER" id="PTHR36040">
    <property type="entry name" value="OS04G0188500 PROTEIN"/>
    <property type="match status" value="1"/>
</dbReference>
<proteinExistence type="predicted"/>
<dbReference type="EMBL" id="PKPP01000009">
    <property type="protein sequence ID" value="PWA99662.1"/>
    <property type="molecule type" value="Genomic_DNA"/>
</dbReference>
<protein>
    <submittedName>
        <fullName evidence="3">Uncharacterized protein</fullName>
    </submittedName>
</protein>
<dbReference type="OrthoDB" id="1420699at2759"/>
<evidence type="ECO:0000256" key="2">
    <source>
        <dbReference type="SAM" id="Phobius"/>
    </source>
</evidence>
<evidence type="ECO:0000256" key="1">
    <source>
        <dbReference type="SAM" id="MobiDB-lite"/>
    </source>
</evidence>
<evidence type="ECO:0000313" key="4">
    <source>
        <dbReference type="EMBL" id="PWA99662.1"/>
    </source>
</evidence>
<comment type="caution">
    <text evidence="3">The sequence shown here is derived from an EMBL/GenBank/DDBJ whole genome shotgun (WGS) entry which is preliminary data.</text>
</comment>
<dbReference type="AlphaFoldDB" id="A0A2U1MRJ0"/>
<evidence type="ECO:0000313" key="3">
    <source>
        <dbReference type="EMBL" id="PWA63850.1"/>
    </source>
</evidence>
<feature type="compositionally biased region" description="Polar residues" evidence="1">
    <location>
        <begin position="116"/>
        <end position="134"/>
    </location>
</feature>
<name>A0A2U1MRJ0_ARTAN</name>
<feature type="compositionally biased region" description="Basic and acidic residues" evidence="1">
    <location>
        <begin position="59"/>
        <end position="79"/>
    </location>
</feature>
<keyword evidence="5" id="KW-1185">Reference proteome</keyword>
<evidence type="ECO:0000313" key="5">
    <source>
        <dbReference type="Proteomes" id="UP000245207"/>
    </source>
</evidence>
<dbReference type="PANTHER" id="PTHR36040:SF5">
    <property type="entry name" value="TRANSMEMBRANE PROTEIN"/>
    <property type="match status" value="1"/>
</dbReference>
<sequence>MSQYTQPLCILFPYKSNFYFHFFNHKIINSLQKMRFVVFAIFVVLLVATTSCFAATDHRKNLKDDTSHETHQRKLKESVDSSVNNHHYIPRQDFGNGGGSPSDANLENHHYLPRQDFNNGGSTGDANNDSETKP</sequence>
<keyword evidence="2" id="KW-1133">Transmembrane helix</keyword>
<organism evidence="3 5">
    <name type="scientific">Artemisia annua</name>
    <name type="common">Sweet wormwood</name>
    <dbReference type="NCBI Taxonomy" id="35608"/>
    <lineage>
        <taxon>Eukaryota</taxon>
        <taxon>Viridiplantae</taxon>
        <taxon>Streptophyta</taxon>
        <taxon>Embryophyta</taxon>
        <taxon>Tracheophyta</taxon>
        <taxon>Spermatophyta</taxon>
        <taxon>Magnoliopsida</taxon>
        <taxon>eudicotyledons</taxon>
        <taxon>Gunneridae</taxon>
        <taxon>Pentapetalae</taxon>
        <taxon>asterids</taxon>
        <taxon>campanulids</taxon>
        <taxon>Asterales</taxon>
        <taxon>Asteraceae</taxon>
        <taxon>Asteroideae</taxon>
        <taxon>Anthemideae</taxon>
        <taxon>Artemisiinae</taxon>
        <taxon>Artemisia</taxon>
    </lineage>
</organism>
<keyword evidence="2" id="KW-0812">Transmembrane</keyword>
<accession>A0A2U1MRJ0</accession>
<dbReference type="EMBL" id="PKPP01004546">
    <property type="protein sequence ID" value="PWA63850.1"/>
    <property type="molecule type" value="Genomic_DNA"/>
</dbReference>
<gene>
    <name evidence="4" type="ORF">CTI12_AA001940</name>
    <name evidence="3" type="ORF">CTI12_AA350320</name>
</gene>